<dbReference type="InterPro" id="IPR024079">
    <property type="entry name" value="MetalloPept_cat_dom_sf"/>
</dbReference>
<evidence type="ECO:0000259" key="9">
    <source>
        <dbReference type="Pfam" id="PF05572"/>
    </source>
</evidence>
<keyword evidence="2" id="KW-0645">Protease</keyword>
<dbReference type="PANTHER" id="PTHR47466:SF1">
    <property type="entry name" value="METALLOPROTEASE MEP1 (AFU_ORTHOLOGUE AFUA_1G07730)-RELATED"/>
    <property type="match status" value="1"/>
</dbReference>
<dbReference type="GO" id="GO:0008237">
    <property type="term" value="F:metallopeptidase activity"/>
    <property type="evidence" value="ECO:0007669"/>
    <property type="project" value="UniProtKB-KW"/>
</dbReference>
<evidence type="ECO:0000256" key="8">
    <source>
        <dbReference type="ARBA" id="ARBA00023157"/>
    </source>
</evidence>
<feature type="non-terminal residue" evidence="10">
    <location>
        <position position="1"/>
    </location>
</feature>
<evidence type="ECO:0000256" key="5">
    <source>
        <dbReference type="ARBA" id="ARBA00022801"/>
    </source>
</evidence>
<keyword evidence="6" id="KW-0862">Zinc</keyword>
<gene>
    <name evidence="10" type="ORF">K490DRAFT_6754</name>
</gene>
<comment type="caution">
    <text evidence="10">The sequence shown here is derived from an EMBL/GenBank/DDBJ whole genome shotgun (WGS) entry which is preliminary data.</text>
</comment>
<evidence type="ECO:0000256" key="2">
    <source>
        <dbReference type="ARBA" id="ARBA00022670"/>
    </source>
</evidence>
<comment type="similarity">
    <text evidence="1">Belongs to the peptidase M43B family.</text>
</comment>
<dbReference type="Pfam" id="PF05572">
    <property type="entry name" value="Peptidase_M43"/>
    <property type="match status" value="1"/>
</dbReference>
<protein>
    <submittedName>
        <fullName evidence="10">Metalloprotease</fullName>
    </submittedName>
</protein>
<keyword evidence="4" id="KW-0732">Signal</keyword>
<dbReference type="PANTHER" id="PTHR47466">
    <property type="match status" value="1"/>
</dbReference>
<proteinExistence type="inferred from homology"/>
<evidence type="ECO:0000256" key="6">
    <source>
        <dbReference type="ARBA" id="ARBA00022833"/>
    </source>
</evidence>
<feature type="domain" description="Peptidase M43 pregnancy-associated plasma-A" evidence="9">
    <location>
        <begin position="104"/>
        <end position="191"/>
    </location>
</feature>
<evidence type="ECO:0000313" key="11">
    <source>
        <dbReference type="Proteomes" id="UP000799776"/>
    </source>
</evidence>
<feature type="non-terminal residue" evidence="10">
    <location>
        <position position="198"/>
    </location>
</feature>
<accession>A0A9P4HVA4</accession>
<evidence type="ECO:0000256" key="4">
    <source>
        <dbReference type="ARBA" id="ARBA00022729"/>
    </source>
</evidence>
<keyword evidence="11" id="KW-1185">Reference proteome</keyword>
<dbReference type="AlphaFoldDB" id="A0A9P4HVA4"/>
<reference evidence="10" key="1">
    <citation type="journal article" date="2020" name="Stud. Mycol.">
        <title>101 Dothideomycetes genomes: a test case for predicting lifestyles and emergence of pathogens.</title>
        <authorList>
            <person name="Haridas S."/>
            <person name="Albert R."/>
            <person name="Binder M."/>
            <person name="Bloem J."/>
            <person name="Labutti K."/>
            <person name="Salamov A."/>
            <person name="Andreopoulos B."/>
            <person name="Baker S."/>
            <person name="Barry K."/>
            <person name="Bills G."/>
            <person name="Bluhm B."/>
            <person name="Cannon C."/>
            <person name="Castanera R."/>
            <person name="Culley D."/>
            <person name="Daum C."/>
            <person name="Ezra D."/>
            <person name="Gonzalez J."/>
            <person name="Henrissat B."/>
            <person name="Kuo A."/>
            <person name="Liang C."/>
            <person name="Lipzen A."/>
            <person name="Lutzoni F."/>
            <person name="Magnuson J."/>
            <person name="Mondo S."/>
            <person name="Nolan M."/>
            <person name="Ohm R."/>
            <person name="Pangilinan J."/>
            <person name="Park H.-J."/>
            <person name="Ramirez L."/>
            <person name="Alfaro M."/>
            <person name="Sun H."/>
            <person name="Tritt A."/>
            <person name="Yoshinaga Y."/>
            <person name="Zwiers L.-H."/>
            <person name="Turgeon B."/>
            <person name="Goodwin S."/>
            <person name="Spatafora J."/>
            <person name="Crous P."/>
            <person name="Grigoriev I."/>
        </authorList>
    </citation>
    <scope>NUCLEOTIDE SEQUENCE</scope>
    <source>
        <strain evidence="10">CBS 121410</strain>
    </source>
</reference>
<dbReference type="GO" id="GO:0046872">
    <property type="term" value="F:metal ion binding"/>
    <property type="evidence" value="ECO:0007669"/>
    <property type="project" value="UniProtKB-KW"/>
</dbReference>
<name>A0A9P4HVA4_9PEZI</name>
<keyword evidence="5" id="KW-0378">Hydrolase</keyword>
<dbReference type="InterPro" id="IPR008754">
    <property type="entry name" value="Peptidase_M43"/>
</dbReference>
<dbReference type="Gene3D" id="3.40.390.10">
    <property type="entry name" value="Collagenase (Catalytic Domain)"/>
    <property type="match status" value="1"/>
</dbReference>
<evidence type="ECO:0000256" key="1">
    <source>
        <dbReference type="ARBA" id="ARBA00008721"/>
    </source>
</evidence>
<keyword evidence="8" id="KW-1015">Disulfide bond</keyword>
<dbReference type="OrthoDB" id="536211at2759"/>
<keyword evidence="7 10" id="KW-0482">Metalloprotease</keyword>
<evidence type="ECO:0000256" key="7">
    <source>
        <dbReference type="ARBA" id="ARBA00023049"/>
    </source>
</evidence>
<dbReference type="Proteomes" id="UP000799776">
    <property type="component" value="Unassembled WGS sequence"/>
</dbReference>
<dbReference type="GO" id="GO:0006508">
    <property type="term" value="P:proteolysis"/>
    <property type="evidence" value="ECO:0007669"/>
    <property type="project" value="UniProtKB-KW"/>
</dbReference>
<organism evidence="10 11">
    <name type="scientific">Saccharata proteae CBS 121410</name>
    <dbReference type="NCBI Taxonomy" id="1314787"/>
    <lineage>
        <taxon>Eukaryota</taxon>
        <taxon>Fungi</taxon>
        <taxon>Dikarya</taxon>
        <taxon>Ascomycota</taxon>
        <taxon>Pezizomycotina</taxon>
        <taxon>Dothideomycetes</taxon>
        <taxon>Dothideomycetes incertae sedis</taxon>
        <taxon>Botryosphaeriales</taxon>
        <taxon>Saccharataceae</taxon>
        <taxon>Saccharata</taxon>
    </lineage>
</organism>
<evidence type="ECO:0000256" key="3">
    <source>
        <dbReference type="ARBA" id="ARBA00022723"/>
    </source>
</evidence>
<evidence type="ECO:0000313" key="10">
    <source>
        <dbReference type="EMBL" id="KAF2087117.1"/>
    </source>
</evidence>
<dbReference type="EMBL" id="ML978721">
    <property type="protein sequence ID" value="KAF2087117.1"/>
    <property type="molecule type" value="Genomic_DNA"/>
</dbReference>
<sequence length="198" mass="22841">INQSVQVLNDGFRQTGISFNLIGWEYHQHGDYANARRPMDMKGWLRYGDYKTMNVYSLKRLQGKWLMGDTYFPTDLHRAPSGSRYYIADGIMIMADTLAGGTYKDYSKGVNLIHEAGHWFGLYHTFEGGCASQPNDFVADTPPSNGPNWKCDESRHTCGDQPEHDAIHNYMDYSPDECKWEFTPGQIDRMRLQYAVYR</sequence>
<keyword evidence="3" id="KW-0479">Metal-binding</keyword>
<dbReference type="SUPFAM" id="SSF55486">
    <property type="entry name" value="Metalloproteases ('zincins'), catalytic domain"/>
    <property type="match status" value="1"/>
</dbReference>